<protein>
    <submittedName>
        <fullName evidence="1">Uncharacterized protein</fullName>
    </submittedName>
</protein>
<dbReference type="Proteomes" id="UP000008177">
    <property type="component" value="Unplaced contigs"/>
</dbReference>
<organism evidence="1 2">
    <name type="scientific">Botryotinia fuckeliana (strain T4)</name>
    <name type="common">Noble rot fungus</name>
    <name type="synonym">Botrytis cinerea</name>
    <dbReference type="NCBI Taxonomy" id="999810"/>
    <lineage>
        <taxon>Eukaryota</taxon>
        <taxon>Fungi</taxon>
        <taxon>Dikarya</taxon>
        <taxon>Ascomycota</taxon>
        <taxon>Pezizomycotina</taxon>
        <taxon>Leotiomycetes</taxon>
        <taxon>Helotiales</taxon>
        <taxon>Sclerotiniaceae</taxon>
        <taxon>Botrytis</taxon>
    </lineage>
</organism>
<gene>
    <name evidence="1" type="ORF">BofuT4_uP121770.1</name>
</gene>
<accession>G2YNG0</accession>
<dbReference type="EMBL" id="FQ790346">
    <property type="protein sequence ID" value="CCD53158.1"/>
    <property type="molecule type" value="Genomic_DNA"/>
</dbReference>
<evidence type="ECO:0000313" key="1">
    <source>
        <dbReference type="EMBL" id="CCD53158.1"/>
    </source>
</evidence>
<reference evidence="2" key="1">
    <citation type="journal article" date="2011" name="PLoS Genet.">
        <title>Genomic analysis of the necrotrophic fungal pathogens Sclerotinia sclerotiorum and Botrytis cinerea.</title>
        <authorList>
            <person name="Amselem J."/>
            <person name="Cuomo C.A."/>
            <person name="van Kan J.A."/>
            <person name="Viaud M."/>
            <person name="Benito E.P."/>
            <person name="Couloux A."/>
            <person name="Coutinho P.M."/>
            <person name="de Vries R.P."/>
            <person name="Dyer P.S."/>
            <person name="Fillinger S."/>
            <person name="Fournier E."/>
            <person name="Gout L."/>
            <person name="Hahn M."/>
            <person name="Kohn L."/>
            <person name="Lapalu N."/>
            <person name="Plummer K.M."/>
            <person name="Pradier J.M."/>
            <person name="Quevillon E."/>
            <person name="Sharon A."/>
            <person name="Simon A."/>
            <person name="ten Have A."/>
            <person name="Tudzynski B."/>
            <person name="Tudzynski P."/>
            <person name="Wincker P."/>
            <person name="Andrew M."/>
            <person name="Anthouard V."/>
            <person name="Beever R.E."/>
            <person name="Beffa R."/>
            <person name="Benoit I."/>
            <person name="Bouzid O."/>
            <person name="Brault B."/>
            <person name="Chen Z."/>
            <person name="Choquer M."/>
            <person name="Collemare J."/>
            <person name="Cotton P."/>
            <person name="Danchin E.G."/>
            <person name="Da Silva C."/>
            <person name="Gautier A."/>
            <person name="Giraud C."/>
            <person name="Giraud T."/>
            <person name="Gonzalez C."/>
            <person name="Grossetete S."/>
            <person name="Guldener U."/>
            <person name="Henrissat B."/>
            <person name="Howlett B.J."/>
            <person name="Kodira C."/>
            <person name="Kretschmer M."/>
            <person name="Lappartient A."/>
            <person name="Leroch M."/>
            <person name="Levis C."/>
            <person name="Mauceli E."/>
            <person name="Neuveglise C."/>
            <person name="Oeser B."/>
            <person name="Pearson M."/>
            <person name="Poulain J."/>
            <person name="Poussereau N."/>
            <person name="Quesneville H."/>
            <person name="Rascle C."/>
            <person name="Schumacher J."/>
            <person name="Segurens B."/>
            <person name="Sexton A."/>
            <person name="Silva E."/>
            <person name="Sirven C."/>
            <person name="Soanes D.M."/>
            <person name="Talbot N.J."/>
            <person name="Templeton M."/>
            <person name="Yandava C."/>
            <person name="Yarden O."/>
            <person name="Zeng Q."/>
            <person name="Rollins J.A."/>
            <person name="Lebrun M.H."/>
            <person name="Dickman M."/>
        </authorList>
    </citation>
    <scope>NUCLEOTIDE SEQUENCE [LARGE SCALE GENOMIC DNA]</scope>
    <source>
        <strain evidence="2">T4</strain>
    </source>
</reference>
<dbReference type="AlphaFoldDB" id="G2YNG0"/>
<name>G2YNG0_BOTF4</name>
<sequence length="52" mass="5975">MVRCRFLISQDSHMFEDCYCEWCDGTPKAGEQGSGKVRRKFGCGGKYVKDTY</sequence>
<dbReference type="HOGENOM" id="CLU_3087012_0_0_1"/>
<dbReference type="OrthoDB" id="3473352at2759"/>
<evidence type="ECO:0000313" key="2">
    <source>
        <dbReference type="Proteomes" id="UP000008177"/>
    </source>
</evidence>
<proteinExistence type="predicted"/>
<dbReference type="InParanoid" id="G2YNG0"/>